<gene>
    <name evidence="2" type="ORF">LXM26_17410</name>
</gene>
<sequence>MLDELFNLIKQNGQQAVVENNEVPNEHNEAVMQEAQSSIVDGLSNIKEPDQVNSLFESVQSGHAESNPAVQQISNNFAGNIMQKFGINGGTAASIAAAIIPVVLAKMANRGGQGGAGGLDLGGLLGSLTGGRFGGGNLGGSNTSSGGLGGNLGSMGAKLGLDKDGDGDVDLNDLTKMFK</sequence>
<dbReference type="PROSITE" id="PS00018">
    <property type="entry name" value="EF_HAND_1"/>
    <property type="match status" value="1"/>
</dbReference>
<dbReference type="GO" id="GO:0005509">
    <property type="term" value="F:calcium ion binding"/>
    <property type="evidence" value="ECO:0007669"/>
    <property type="project" value="InterPro"/>
</dbReference>
<name>A0A9X1PQX1_9BACT</name>
<dbReference type="InterPro" id="IPR002048">
    <property type="entry name" value="EF_hand_dom"/>
</dbReference>
<evidence type="ECO:0000313" key="2">
    <source>
        <dbReference type="EMBL" id="MCF0063291.1"/>
    </source>
</evidence>
<keyword evidence="3" id="KW-1185">Reference proteome</keyword>
<dbReference type="PROSITE" id="PS50222">
    <property type="entry name" value="EF_HAND_2"/>
    <property type="match status" value="1"/>
</dbReference>
<dbReference type="EMBL" id="JAJTTC010000004">
    <property type="protein sequence ID" value="MCF0063291.1"/>
    <property type="molecule type" value="Genomic_DNA"/>
</dbReference>
<evidence type="ECO:0000313" key="3">
    <source>
        <dbReference type="Proteomes" id="UP001139000"/>
    </source>
</evidence>
<dbReference type="AlphaFoldDB" id="A0A9X1PQX1"/>
<feature type="domain" description="EF-hand" evidence="1">
    <location>
        <begin position="161"/>
        <end position="179"/>
    </location>
</feature>
<comment type="caution">
    <text evidence="2">The sequence shown here is derived from an EMBL/GenBank/DDBJ whole genome shotgun (WGS) entry which is preliminary data.</text>
</comment>
<dbReference type="InterPro" id="IPR018247">
    <property type="entry name" value="EF_Hand_1_Ca_BS"/>
</dbReference>
<evidence type="ECO:0000259" key="1">
    <source>
        <dbReference type="PROSITE" id="PS50222"/>
    </source>
</evidence>
<dbReference type="RefSeq" id="WP_234656304.1">
    <property type="nucleotide sequence ID" value="NZ_CP094997.1"/>
</dbReference>
<dbReference type="Proteomes" id="UP001139000">
    <property type="component" value="Unassembled WGS sequence"/>
</dbReference>
<proteinExistence type="predicted"/>
<accession>A0A9X1PQX1</accession>
<reference evidence="2" key="1">
    <citation type="submission" date="2021-12" db="EMBL/GenBank/DDBJ databases">
        <title>Novel species in genus Dyadobacter.</title>
        <authorList>
            <person name="Ma C."/>
        </authorList>
    </citation>
    <scope>NUCLEOTIDE SEQUENCE</scope>
    <source>
        <strain evidence="2">LJ419</strain>
    </source>
</reference>
<organism evidence="2 3">
    <name type="scientific">Dyadobacter chenwenxiniae</name>
    <dbReference type="NCBI Taxonomy" id="2906456"/>
    <lineage>
        <taxon>Bacteria</taxon>
        <taxon>Pseudomonadati</taxon>
        <taxon>Bacteroidota</taxon>
        <taxon>Cytophagia</taxon>
        <taxon>Cytophagales</taxon>
        <taxon>Spirosomataceae</taxon>
        <taxon>Dyadobacter</taxon>
    </lineage>
</organism>
<protein>
    <recommendedName>
        <fullName evidence="1">EF-hand domain-containing protein</fullName>
    </recommendedName>
</protein>